<organism evidence="1 2">
    <name type="scientific">Escallonia herrerae</name>
    <dbReference type="NCBI Taxonomy" id="1293975"/>
    <lineage>
        <taxon>Eukaryota</taxon>
        <taxon>Viridiplantae</taxon>
        <taxon>Streptophyta</taxon>
        <taxon>Embryophyta</taxon>
        <taxon>Tracheophyta</taxon>
        <taxon>Spermatophyta</taxon>
        <taxon>Magnoliopsida</taxon>
        <taxon>eudicotyledons</taxon>
        <taxon>Gunneridae</taxon>
        <taxon>Pentapetalae</taxon>
        <taxon>asterids</taxon>
        <taxon>campanulids</taxon>
        <taxon>Escalloniales</taxon>
        <taxon>Escalloniaceae</taxon>
        <taxon>Escallonia</taxon>
    </lineage>
</organism>
<evidence type="ECO:0000313" key="2">
    <source>
        <dbReference type="Proteomes" id="UP001188597"/>
    </source>
</evidence>
<reference evidence="1" key="1">
    <citation type="submission" date="2022-12" db="EMBL/GenBank/DDBJ databases">
        <title>Draft genome assemblies for two species of Escallonia (Escalloniales).</title>
        <authorList>
            <person name="Chanderbali A."/>
            <person name="Dervinis C."/>
            <person name="Anghel I."/>
            <person name="Soltis D."/>
            <person name="Soltis P."/>
            <person name="Zapata F."/>
        </authorList>
    </citation>
    <scope>NUCLEOTIDE SEQUENCE</scope>
    <source>
        <strain evidence="1">UCBG64.0493</strain>
        <tissue evidence="1">Leaf</tissue>
    </source>
</reference>
<protein>
    <submittedName>
        <fullName evidence="1">Uncharacterized protein</fullName>
    </submittedName>
</protein>
<proteinExistence type="predicted"/>
<sequence length="157" mass="17568">MGNRSRFVTEGWLLLSEAARTCGLTVVCWLRLRLRLGAASRGIVGRSVLNRKDGNEIFSRIKKSTQLKELVNANGDSQSVEKAYIAFLFYGCRLRIEQILDEGETCTRISCKSLHKEAVSTYLLLLVSEKGLIMRLDSKLLSTSMERSLTSPVTIPL</sequence>
<dbReference type="AlphaFoldDB" id="A0AA88VJ10"/>
<gene>
    <name evidence="1" type="ORF">RJ639_014568</name>
</gene>
<dbReference type="Proteomes" id="UP001188597">
    <property type="component" value="Unassembled WGS sequence"/>
</dbReference>
<accession>A0AA88VJ10</accession>
<evidence type="ECO:0000313" key="1">
    <source>
        <dbReference type="EMBL" id="KAK3009715.1"/>
    </source>
</evidence>
<dbReference type="Gene3D" id="3.10.20.90">
    <property type="entry name" value="Phosphatidylinositol 3-kinase Catalytic Subunit, Chain A, domain 1"/>
    <property type="match status" value="1"/>
</dbReference>
<name>A0AA88VJ10_9ASTE</name>
<keyword evidence="2" id="KW-1185">Reference proteome</keyword>
<comment type="caution">
    <text evidence="1">The sequence shown here is derived from an EMBL/GenBank/DDBJ whole genome shotgun (WGS) entry which is preliminary data.</text>
</comment>
<dbReference type="EMBL" id="JAVXUP010001617">
    <property type="protein sequence ID" value="KAK3009715.1"/>
    <property type="molecule type" value="Genomic_DNA"/>
</dbReference>